<dbReference type="InterPro" id="IPR019219">
    <property type="entry name" value="DUF2130"/>
</dbReference>
<dbReference type="Proteomes" id="UP000502699">
    <property type="component" value="Chromosome"/>
</dbReference>
<keyword evidence="1" id="KW-0175">Coiled coil</keyword>
<sequence>MTELSITCPRCEHSFTLNEGLSAQVRASLEAEQQARIQATVREAEQRAQAKLQTLERLLAEYQARIAESEARTLALQQKALELEQARQQEIERARLETEERLRCEFREHQQVLIAQAEQRVRASAERERQALEARLAAERETRERAQQSELALRQQAAALEARAQMLDLEVARQVAAQRADWETHVRQMLTAEQDLKLKEKDKQLEDLRRVIADLQRKSEQGSQELQGEVLELDIQAALAQRFPLDEVAPVPKGVAGADLIQTVKNHRGQVCGRIVWETKNTKHWSITWIPKLKDDLRAAGGNLAVLVSTVLPDGVYEFGLIDGVWVASRRTWPALAVALREQLIQVAFAQAAAEGRQEKMAAVYDYLASDAFRQRVAAIVESLTALQDQLNRERRAMEKLWKEREKQVERAIFNTVGIYGELRGLLGGGLPEIAALSLEGIAGLLGP</sequence>
<reference evidence="3" key="1">
    <citation type="submission" date="2020-01" db="EMBL/GenBank/DDBJ databases">
        <title>Caldichromatium gen. nov., sp. nov., a thermophilic purple sulfur bacterium member of the family Chromatiaceae isolated from Nakabusa hot spring, Japan.</title>
        <authorList>
            <person name="Saini M.K."/>
            <person name="Hanada S."/>
            <person name="Tank M."/>
        </authorList>
    </citation>
    <scope>NUCLEOTIDE SEQUENCE [LARGE SCALE GENOMIC DNA]</scope>
    <source>
        <strain evidence="3">No.7</strain>
    </source>
</reference>
<evidence type="ECO:0000256" key="1">
    <source>
        <dbReference type="SAM" id="Coils"/>
    </source>
</evidence>
<dbReference type="RefSeq" id="WP_166270431.1">
    <property type="nucleotide sequence ID" value="NZ_CP048029.1"/>
</dbReference>
<dbReference type="EMBL" id="CP048029">
    <property type="protein sequence ID" value="QIK37668.1"/>
    <property type="molecule type" value="Genomic_DNA"/>
</dbReference>
<feature type="coiled-coil region" evidence="1">
    <location>
        <begin position="41"/>
        <end position="163"/>
    </location>
</feature>
<accession>A0A6G7VCT5</accession>
<feature type="coiled-coil region" evidence="1">
    <location>
        <begin position="198"/>
        <end position="225"/>
    </location>
</feature>
<organism evidence="2 3">
    <name type="scientific">Caldichromatium japonicum</name>
    <dbReference type="NCBI Taxonomy" id="2699430"/>
    <lineage>
        <taxon>Bacteria</taxon>
        <taxon>Pseudomonadati</taxon>
        <taxon>Pseudomonadota</taxon>
        <taxon>Gammaproteobacteria</taxon>
        <taxon>Chromatiales</taxon>
        <taxon>Chromatiaceae</taxon>
        <taxon>Caldichromatium</taxon>
    </lineage>
</organism>
<keyword evidence="3" id="KW-1185">Reference proteome</keyword>
<dbReference type="AlphaFoldDB" id="A0A6G7VCT5"/>
<dbReference type="KEGG" id="cjap:GWK36_06365"/>
<name>A0A6G7VCT5_9GAMM</name>
<gene>
    <name evidence="2" type="ORF">GWK36_06365</name>
</gene>
<proteinExistence type="predicted"/>
<protein>
    <submittedName>
        <fullName evidence="2">DUF2130 domain-containing protein</fullName>
    </submittedName>
</protein>
<evidence type="ECO:0000313" key="3">
    <source>
        <dbReference type="Proteomes" id="UP000502699"/>
    </source>
</evidence>
<evidence type="ECO:0000313" key="2">
    <source>
        <dbReference type="EMBL" id="QIK37668.1"/>
    </source>
</evidence>
<dbReference type="Pfam" id="PF09903">
    <property type="entry name" value="DUF2130"/>
    <property type="match status" value="1"/>
</dbReference>